<evidence type="ECO:0000256" key="1">
    <source>
        <dbReference type="SAM" id="MobiDB-lite"/>
    </source>
</evidence>
<dbReference type="GO" id="GO:0042981">
    <property type="term" value="P:regulation of apoptotic process"/>
    <property type="evidence" value="ECO:0007669"/>
    <property type="project" value="InterPro"/>
</dbReference>
<keyword evidence="5" id="KW-1185">Reference proteome</keyword>
<feature type="region of interest" description="Disordered" evidence="1">
    <location>
        <begin position="97"/>
        <end position="117"/>
    </location>
</feature>
<sequence length="117" mass="13641">MSHYTTTQLSFNATMTSLKEKLLETLEGLIYTELEQFKWLLQDTETKKGLLRIPRHRVEIAGRVEIVELMVEIYGQQSVEVMREVLEKMSRNDLLQRLSDINPGSKGKLWDKKTSNN</sequence>
<reference evidence="4" key="1">
    <citation type="submission" date="2025-08" db="UniProtKB">
        <authorList>
            <consortium name="Ensembl"/>
        </authorList>
    </citation>
    <scope>IDENTIFICATION</scope>
</reference>
<proteinExistence type="predicted"/>
<dbReference type="InterPro" id="IPR001875">
    <property type="entry name" value="DED_dom"/>
</dbReference>
<protein>
    <recommendedName>
        <fullName evidence="6">Pyrin domain-containing protein</fullName>
    </recommendedName>
</protein>
<evidence type="ECO:0000313" key="5">
    <source>
        <dbReference type="Proteomes" id="UP000694389"/>
    </source>
</evidence>
<evidence type="ECO:0000259" key="2">
    <source>
        <dbReference type="PROSITE" id="PS50168"/>
    </source>
</evidence>
<evidence type="ECO:0000313" key="4">
    <source>
        <dbReference type="Ensembl" id="ENSDLAP00005069198.1"/>
    </source>
</evidence>
<feature type="domain" description="DED" evidence="2">
    <location>
        <begin position="17"/>
        <end position="100"/>
    </location>
</feature>
<evidence type="ECO:0008006" key="6">
    <source>
        <dbReference type="Google" id="ProtNLM"/>
    </source>
</evidence>
<dbReference type="InterPro" id="IPR011029">
    <property type="entry name" value="DEATH-like_dom_sf"/>
</dbReference>
<dbReference type="SMART" id="SM01289">
    <property type="entry name" value="PYRIN"/>
    <property type="match status" value="1"/>
</dbReference>
<organism evidence="4 5">
    <name type="scientific">Dicentrarchus labrax</name>
    <name type="common">European seabass</name>
    <name type="synonym">Morone labrax</name>
    <dbReference type="NCBI Taxonomy" id="13489"/>
    <lineage>
        <taxon>Eukaryota</taxon>
        <taxon>Metazoa</taxon>
        <taxon>Chordata</taxon>
        <taxon>Craniata</taxon>
        <taxon>Vertebrata</taxon>
        <taxon>Euteleostomi</taxon>
        <taxon>Actinopterygii</taxon>
        <taxon>Neopterygii</taxon>
        <taxon>Teleostei</taxon>
        <taxon>Neoteleostei</taxon>
        <taxon>Acanthomorphata</taxon>
        <taxon>Eupercaria</taxon>
        <taxon>Moronidae</taxon>
        <taxon>Dicentrarchus</taxon>
    </lineage>
</organism>
<dbReference type="InterPro" id="IPR004020">
    <property type="entry name" value="DAPIN"/>
</dbReference>
<dbReference type="Pfam" id="PF02758">
    <property type="entry name" value="PYRIN"/>
    <property type="match status" value="1"/>
</dbReference>
<dbReference type="SUPFAM" id="SSF47986">
    <property type="entry name" value="DEATH domain"/>
    <property type="match status" value="1"/>
</dbReference>
<name>A0A8P4G108_DICLA</name>
<dbReference type="AlphaFoldDB" id="A0A8P4G108"/>
<dbReference type="PROSITE" id="PS50824">
    <property type="entry name" value="DAPIN"/>
    <property type="match status" value="1"/>
</dbReference>
<dbReference type="Gene3D" id="1.10.533.10">
    <property type="entry name" value="Death Domain, Fas"/>
    <property type="match status" value="1"/>
</dbReference>
<feature type="domain" description="Pyrin" evidence="3">
    <location>
        <begin position="15"/>
        <end position="77"/>
    </location>
</feature>
<reference evidence="4" key="2">
    <citation type="submission" date="2025-09" db="UniProtKB">
        <authorList>
            <consortium name="Ensembl"/>
        </authorList>
    </citation>
    <scope>IDENTIFICATION</scope>
</reference>
<dbReference type="Ensembl" id="ENSDLAT00005083068.1">
    <property type="protein sequence ID" value="ENSDLAP00005069198.1"/>
    <property type="gene ID" value="ENSDLAG00005028378.1"/>
</dbReference>
<dbReference type="Proteomes" id="UP000694389">
    <property type="component" value="Unassembled WGS sequence"/>
</dbReference>
<accession>A0A8P4G108</accession>
<dbReference type="PROSITE" id="PS50168">
    <property type="entry name" value="DED"/>
    <property type="match status" value="1"/>
</dbReference>
<evidence type="ECO:0000259" key="3">
    <source>
        <dbReference type="PROSITE" id="PS50824"/>
    </source>
</evidence>
<dbReference type="GeneTree" id="ENSGT00940000178323"/>
<feature type="compositionally biased region" description="Basic and acidic residues" evidence="1">
    <location>
        <begin position="108"/>
        <end position="117"/>
    </location>
</feature>